<dbReference type="Pfam" id="PF00854">
    <property type="entry name" value="PTR2"/>
    <property type="match status" value="1"/>
</dbReference>
<dbReference type="GO" id="GO:0016020">
    <property type="term" value="C:membrane"/>
    <property type="evidence" value="ECO:0007669"/>
    <property type="project" value="UniProtKB-SubCell"/>
</dbReference>
<dbReference type="Gene3D" id="1.20.1250.20">
    <property type="entry name" value="MFS general substrate transporter like domains"/>
    <property type="match status" value="1"/>
</dbReference>
<comment type="caution">
    <text evidence="7">The sequence shown here is derived from an EMBL/GenBank/DDBJ whole genome shotgun (WGS) entry which is preliminary data.</text>
</comment>
<dbReference type="PANTHER" id="PTHR11654">
    <property type="entry name" value="OLIGOPEPTIDE TRANSPORTER-RELATED"/>
    <property type="match status" value="1"/>
</dbReference>
<sequence length="513" mass="57046">MAIFGAFLSDSYLGRFRVIALGSISSLLGMILLWLTSMVPEAKPIPCDSSLNICESPTLGQFAFLLFSLGLMSIGAGCIRPCSIAFGADQLVQKDNPEKTEVILQTYFNWYYASIGISTILALTVIVYIQDHMGWQVGFAVPVILMFLSTLFFFLGNSFYVKVKASTSLFTGFARVFVAAWKNRHLDLALQPTNSDGFYYHSKDSQLAGPSDKLRCLNKACIIRDPEEDLKPDGSASKPWELCSVDQVENLKSLIRIIPIWSTGIIIYVTLTQTSITVLQARNMDRHVTSNFEIPAGSFSLFTIATLTIWVAFYDRVVVPILAKYTGKPNGISSTVRMGIGLLLSCVAMAVGAIVENFRRENSIEEGFLISALWLVPQFCLIGLAEAFNAIGQIEFYYSQLPKSMASIAVAFFTLGTAFSSLLGGFIISVVDSVTRSGDTNESWVSKDPNKGHYDYYYWFLTFLSVLNFLYFVACCWFYGPYEERITRVSHERDELKEGLLKKSRDLPSCSSA</sequence>
<dbReference type="OrthoDB" id="8904098at2759"/>
<evidence type="ECO:0000256" key="2">
    <source>
        <dbReference type="ARBA" id="ARBA00005982"/>
    </source>
</evidence>
<comment type="similarity">
    <text evidence="2">Belongs to the major facilitator superfamily. Proton-dependent oligopeptide transporter (POT/PTR) (TC 2.A.17) family.</text>
</comment>
<evidence type="ECO:0000256" key="1">
    <source>
        <dbReference type="ARBA" id="ARBA00004141"/>
    </source>
</evidence>
<name>A0A200QDF7_MACCD</name>
<dbReference type="Proteomes" id="UP000195402">
    <property type="component" value="Unassembled WGS sequence"/>
</dbReference>
<dbReference type="GO" id="GO:0022857">
    <property type="term" value="F:transmembrane transporter activity"/>
    <property type="evidence" value="ECO:0007669"/>
    <property type="project" value="InterPro"/>
</dbReference>
<dbReference type="InterPro" id="IPR036259">
    <property type="entry name" value="MFS_trans_sf"/>
</dbReference>
<feature type="transmembrane region" description="Helical" evidence="6">
    <location>
        <begin position="367"/>
        <end position="388"/>
    </location>
</feature>
<dbReference type="OMA" id="FMIFVDM"/>
<keyword evidence="4 6" id="KW-1133">Transmembrane helix</keyword>
<evidence type="ECO:0000256" key="6">
    <source>
        <dbReference type="SAM" id="Phobius"/>
    </source>
</evidence>
<feature type="transmembrane region" description="Helical" evidence="6">
    <location>
        <begin position="408"/>
        <end position="431"/>
    </location>
</feature>
<proteinExistence type="inferred from homology"/>
<protein>
    <submittedName>
        <fullName evidence="7">Proton-dependent oligopeptide transporter family</fullName>
    </submittedName>
</protein>
<keyword evidence="8" id="KW-1185">Reference proteome</keyword>
<dbReference type="AlphaFoldDB" id="A0A200QDF7"/>
<evidence type="ECO:0000256" key="5">
    <source>
        <dbReference type="ARBA" id="ARBA00023136"/>
    </source>
</evidence>
<feature type="transmembrane region" description="Helical" evidence="6">
    <location>
        <begin position="109"/>
        <end position="129"/>
    </location>
</feature>
<dbReference type="EMBL" id="MVGT01002328">
    <property type="protein sequence ID" value="OVA08483.1"/>
    <property type="molecule type" value="Genomic_DNA"/>
</dbReference>
<evidence type="ECO:0000256" key="4">
    <source>
        <dbReference type="ARBA" id="ARBA00022989"/>
    </source>
</evidence>
<evidence type="ECO:0000256" key="3">
    <source>
        <dbReference type="ARBA" id="ARBA00022692"/>
    </source>
</evidence>
<organism evidence="7 8">
    <name type="scientific">Macleaya cordata</name>
    <name type="common">Five-seeded plume-poppy</name>
    <name type="synonym">Bocconia cordata</name>
    <dbReference type="NCBI Taxonomy" id="56857"/>
    <lineage>
        <taxon>Eukaryota</taxon>
        <taxon>Viridiplantae</taxon>
        <taxon>Streptophyta</taxon>
        <taxon>Embryophyta</taxon>
        <taxon>Tracheophyta</taxon>
        <taxon>Spermatophyta</taxon>
        <taxon>Magnoliopsida</taxon>
        <taxon>Ranunculales</taxon>
        <taxon>Papaveraceae</taxon>
        <taxon>Papaveroideae</taxon>
        <taxon>Macleaya</taxon>
    </lineage>
</organism>
<feature type="transmembrane region" description="Helical" evidence="6">
    <location>
        <begin position="135"/>
        <end position="155"/>
    </location>
</feature>
<accession>A0A200QDF7</accession>
<dbReference type="InParanoid" id="A0A200QDF7"/>
<comment type="subcellular location">
    <subcellularLocation>
        <location evidence="1">Membrane</location>
        <topology evidence="1">Multi-pass membrane protein</topology>
    </subcellularLocation>
</comment>
<dbReference type="InterPro" id="IPR000109">
    <property type="entry name" value="POT_fam"/>
</dbReference>
<keyword evidence="3 6" id="KW-0812">Transmembrane</keyword>
<evidence type="ECO:0000313" key="7">
    <source>
        <dbReference type="EMBL" id="OVA08483.1"/>
    </source>
</evidence>
<dbReference type="SUPFAM" id="SSF103473">
    <property type="entry name" value="MFS general substrate transporter"/>
    <property type="match status" value="1"/>
</dbReference>
<reference evidence="7 8" key="1">
    <citation type="journal article" date="2017" name="Mol. Plant">
        <title>The Genome of Medicinal Plant Macleaya cordata Provides New Insights into Benzylisoquinoline Alkaloids Metabolism.</title>
        <authorList>
            <person name="Liu X."/>
            <person name="Liu Y."/>
            <person name="Huang P."/>
            <person name="Ma Y."/>
            <person name="Qing Z."/>
            <person name="Tang Q."/>
            <person name="Cao H."/>
            <person name="Cheng P."/>
            <person name="Zheng Y."/>
            <person name="Yuan Z."/>
            <person name="Zhou Y."/>
            <person name="Liu J."/>
            <person name="Tang Z."/>
            <person name="Zhuo Y."/>
            <person name="Zhang Y."/>
            <person name="Yu L."/>
            <person name="Huang J."/>
            <person name="Yang P."/>
            <person name="Peng Q."/>
            <person name="Zhang J."/>
            <person name="Jiang W."/>
            <person name="Zhang Z."/>
            <person name="Lin K."/>
            <person name="Ro D.K."/>
            <person name="Chen X."/>
            <person name="Xiong X."/>
            <person name="Shang Y."/>
            <person name="Huang S."/>
            <person name="Zeng J."/>
        </authorList>
    </citation>
    <scope>NUCLEOTIDE SEQUENCE [LARGE SCALE GENOMIC DNA]</scope>
    <source>
        <strain evidence="8">cv. BLH2017</strain>
        <tissue evidence="7">Root</tissue>
    </source>
</reference>
<evidence type="ECO:0000313" key="8">
    <source>
        <dbReference type="Proteomes" id="UP000195402"/>
    </source>
</evidence>
<feature type="transmembrane region" description="Helical" evidence="6">
    <location>
        <begin position="456"/>
        <end position="480"/>
    </location>
</feature>
<feature type="transmembrane region" description="Helical" evidence="6">
    <location>
        <begin position="296"/>
        <end position="314"/>
    </location>
</feature>
<gene>
    <name evidence="7" type="ORF">BVC80_209g220</name>
</gene>
<keyword evidence="5 6" id="KW-0472">Membrane</keyword>
<feature type="transmembrane region" description="Helical" evidence="6">
    <location>
        <begin position="335"/>
        <end position="355"/>
    </location>
</feature>
<feature type="transmembrane region" description="Helical" evidence="6">
    <location>
        <begin position="12"/>
        <end position="35"/>
    </location>
</feature>
<feature type="transmembrane region" description="Helical" evidence="6">
    <location>
        <begin position="257"/>
        <end position="276"/>
    </location>
</feature>
<feature type="transmembrane region" description="Helical" evidence="6">
    <location>
        <begin position="62"/>
        <end position="88"/>
    </location>
</feature>